<dbReference type="GO" id="GO:0015095">
    <property type="term" value="F:magnesium ion transmembrane transporter activity"/>
    <property type="evidence" value="ECO:0007669"/>
    <property type="project" value="EnsemblFungi"/>
</dbReference>
<evidence type="ECO:0000256" key="3">
    <source>
        <dbReference type="ARBA" id="ARBA00022448"/>
    </source>
</evidence>
<proteinExistence type="inferred from homology"/>
<accession>A0A0L0HSV0</accession>
<dbReference type="Pfam" id="PF00153">
    <property type="entry name" value="Mito_carr"/>
    <property type="match status" value="3"/>
</dbReference>
<dbReference type="Gene3D" id="1.50.40.10">
    <property type="entry name" value="Mitochondrial carrier domain"/>
    <property type="match status" value="1"/>
</dbReference>
<dbReference type="AlphaFoldDB" id="A0A0L0HSV0"/>
<dbReference type="InterPro" id="IPR023395">
    <property type="entry name" value="MCP_dom_sf"/>
</dbReference>
<dbReference type="PANTHER" id="PTHR45667">
    <property type="entry name" value="S-ADENOSYLMETHIONINE MITOCHONDRIAL CARRIER PROTEIN"/>
    <property type="match status" value="1"/>
</dbReference>
<evidence type="ECO:0000256" key="7">
    <source>
        <dbReference type="ARBA" id="ARBA00023136"/>
    </source>
</evidence>
<feature type="repeat" description="Solcar" evidence="8">
    <location>
        <begin position="53"/>
        <end position="138"/>
    </location>
</feature>
<dbReference type="Proteomes" id="UP000053201">
    <property type="component" value="Unassembled WGS sequence"/>
</dbReference>
<comment type="subcellular location">
    <subcellularLocation>
        <location evidence="1">Membrane</location>
        <topology evidence="1">Multi-pass membrane protein</topology>
    </subcellularLocation>
</comment>
<evidence type="ECO:0000256" key="5">
    <source>
        <dbReference type="ARBA" id="ARBA00022737"/>
    </source>
</evidence>
<feature type="repeat" description="Solcar" evidence="8">
    <location>
        <begin position="145"/>
        <end position="239"/>
    </location>
</feature>
<keyword evidence="12" id="KW-1185">Reference proteome</keyword>
<dbReference type="SUPFAM" id="SSF103506">
    <property type="entry name" value="Mitochondrial carrier"/>
    <property type="match status" value="1"/>
</dbReference>
<keyword evidence="6 10" id="KW-1133">Transmembrane helix</keyword>
<evidence type="ECO:0000256" key="6">
    <source>
        <dbReference type="ARBA" id="ARBA00022989"/>
    </source>
</evidence>
<keyword evidence="3 9" id="KW-0813">Transport</keyword>
<gene>
    <name evidence="11" type="ORF">SPPG_01428</name>
</gene>
<reference evidence="11 12" key="1">
    <citation type="submission" date="2009-08" db="EMBL/GenBank/DDBJ databases">
        <title>The Genome Sequence of Spizellomyces punctatus strain DAOM BR117.</title>
        <authorList>
            <consortium name="The Broad Institute Genome Sequencing Platform"/>
            <person name="Russ C."/>
            <person name="Cuomo C."/>
            <person name="Shea T."/>
            <person name="Young S.K."/>
            <person name="Zeng Q."/>
            <person name="Koehrsen M."/>
            <person name="Haas B."/>
            <person name="Borodovsky M."/>
            <person name="Guigo R."/>
            <person name="Alvarado L."/>
            <person name="Berlin A."/>
            <person name="Bochicchio J."/>
            <person name="Borenstein D."/>
            <person name="Chapman S."/>
            <person name="Chen Z."/>
            <person name="Engels R."/>
            <person name="Freedman E."/>
            <person name="Gellesch M."/>
            <person name="Goldberg J."/>
            <person name="Griggs A."/>
            <person name="Gujja S."/>
            <person name="Heiman D."/>
            <person name="Hepburn T."/>
            <person name="Howarth C."/>
            <person name="Jen D."/>
            <person name="Larson L."/>
            <person name="Lewis B."/>
            <person name="Mehta T."/>
            <person name="Park D."/>
            <person name="Pearson M."/>
            <person name="Roberts A."/>
            <person name="Saif S."/>
            <person name="Shenoy N."/>
            <person name="Sisk P."/>
            <person name="Stolte C."/>
            <person name="Sykes S."/>
            <person name="Thomson T."/>
            <person name="Walk T."/>
            <person name="White J."/>
            <person name="Yandava C."/>
            <person name="Burger G."/>
            <person name="Gray M.W."/>
            <person name="Holland P.W.H."/>
            <person name="King N."/>
            <person name="Lang F.B.F."/>
            <person name="Roger A.J."/>
            <person name="Ruiz-Trillo I."/>
            <person name="Lander E."/>
            <person name="Nusbaum C."/>
        </authorList>
    </citation>
    <scope>NUCLEOTIDE SEQUENCE [LARGE SCALE GENOMIC DNA]</scope>
    <source>
        <strain evidence="11 12">DAOM BR117</strain>
    </source>
</reference>
<dbReference type="PROSITE" id="PS50920">
    <property type="entry name" value="SOLCAR"/>
    <property type="match status" value="3"/>
</dbReference>
<protein>
    <submittedName>
        <fullName evidence="11">Uncharacterized protein</fullName>
    </submittedName>
</protein>
<dbReference type="FunCoup" id="A0A0L0HSV0">
    <property type="interactions" value="6"/>
</dbReference>
<dbReference type="InParanoid" id="A0A0L0HSV0"/>
<dbReference type="GO" id="GO:0005743">
    <property type="term" value="C:mitochondrial inner membrane"/>
    <property type="evidence" value="ECO:0007669"/>
    <property type="project" value="EnsemblFungi"/>
</dbReference>
<evidence type="ECO:0000313" key="12">
    <source>
        <dbReference type="Proteomes" id="UP000053201"/>
    </source>
</evidence>
<evidence type="ECO:0000256" key="9">
    <source>
        <dbReference type="RuleBase" id="RU000488"/>
    </source>
</evidence>
<feature type="transmembrane region" description="Helical" evidence="10">
    <location>
        <begin position="107"/>
        <end position="130"/>
    </location>
</feature>
<evidence type="ECO:0000256" key="4">
    <source>
        <dbReference type="ARBA" id="ARBA00022692"/>
    </source>
</evidence>
<evidence type="ECO:0000256" key="1">
    <source>
        <dbReference type="ARBA" id="ARBA00004141"/>
    </source>
</evidence>
<dbReference type="EMBL" id="KQ257451">
    <property type="protein sequence ID" value="KND03980.1"/>
    <property type="molecule type" value="Genomic_DNA"/>
</dbReference>
<keyword evidence="5" id="KW-0677">Repeat</keyword>
<keyword evidence="4 8" id="KW-0812">Transmembrane</keyword>
<sequence>MCDAQSIQWPWHTAPSSEQRRYATTLPILVASSPAENPFPSEADEARRHPLSKVIVCGGIAGAMADSSMHVLDTVKTRMQKDGTSGRTPQYNGTIQAMRSIHRFEGLPGLLGGFKAAATGSVLATLIYFATYEGFKRRLLDLGVNDSASYFLAGALGDAAASVVYVPSEVVKTRMQLQGRYNNPHSASPHNYKGDWHALRSIWERGGPKGLYYGWRATLARDVPFTACQFTIYELARSYMIKEFGNGDPSHLTVWHDIPPGALAGSLAGFITTPVDVIKTYLQTQSRPPSRNTFVDLSKVGTPPSSAPYYSGIGPALRGIYKTRGIRGLFSGAVPRMVWTGSQSTVMFLVYEWLLTRDWGGLFSS</sequence>
<dbReference type="OMA" id="FFGVYEF"/>
<dbReference type="VEuPathDB" id="FungiDB:SPPG_01428"/>
<feature type="repeat" description="Solcar" evidence="8">
    <location>
        <begin position="252"/>
        <end position="357"/>
    </location>
</feature>
<dbReference type="OrthoDB" id="415315at2759"/>
<dbReference type="GO" id="GO:1990616">
    <property type="term" value="P:magnesium ion export from mitochondrion"/>
    <property type="evidence" value="ECO:0007669"/>
    <property type="project" value="EnsemblFungi"/>
</dbReference>
<comment type="similarity">
    <text evidence="2 9">Belongs to the mitochondrial carrier (TC 2.A.29) family.</text>
</comment>
<evidence type="ECO:0000256" key="2">
    <source>
        <dbReference type="ARBA" id="ARBA00006375"/>
    </source>
</evidence>
<dbReference type="eggNOG" id="KOG0770">
    <property type="taxonomic scope" value="Eukaryota"/>
</dbReference>
<evidence type="ECO:0000256" key="8">
    <source>
        <dbReference type="PROSITE-ProRule" id="PRU00282"/>
    </source>
</evidence>
<name>A0A0L0HSV0_SPIPD</name>
<dbReference type="RefSeq" id="XP_016612019.1">
    <property type="nucleotide sequence ID" value="XM_016749745.1"/>
</dbReference>
<dbReference type="GeneID" id="27685088"/>
<dbReference type="InterPro" id="IPR018108">
    <property type="entry name" value="MCP_transmembrane"/>
</dbReference>
<evidence type="ECO:0000256" key="10">
    <source>
        <dbReference type="SAM" id="Phobius"/>
    </source>
</evidence>
<evidence type="ECO:0000313" key="11">
    <source>
        <dbReference type="EMBL" id="KND03980.1"/>
    </source>
</evidence>
<organism evidence="11 12">
    <name type="scientific">Spizellomyces punctatus (strain DAOM BR117)</name>
    <dbReference type="NCBI Taxonomy" id="645134"/>
    <lineage>
        <taxon>Eukaryota</taxon>
        <taxon>Fungi</taxon>
        <taxon>Fungi incertae sedis</taxon>
        <taxon>Chytridiomycota</taxon>
        <taxon>Chytridiomycota incertae sedis</taxon>
        <taxon>Chytridiomycetes</taxon>
        <taxon>Spizellomycetales</taxon>
        <taxon>Spizellomycetaceae</taxon>
        <taxon>Spizellomyces</taxon>
    </lineage>
</organism>
<feature type="transmembrane region" description="Helical" evidence="10">
    <location>
        <begin position="150"/>
        <end position="168"/>
    </location>
</feature>
<keyword evidence="7 8" id="KW-0472">Membrane</keyword>